<accession>A0A7R7DJS6</accession>
<feature type="transmembrane region" description="Helical" evidence="1">
    <location>
        <begin position="26"/>
        <end position="46"/>
    </location>
</feature>
<evidence type="ECO:0000313" key="2">
    <source>
        <dbReference type="EMBL" id="BCJ33012.1"/>
    </source>
</evidence>
<dbReference type="Proteomes" id="UP000611640">
    <property type="component" value="Chromosome"/>
</dbReference>
<gene>
    <name evidence="2" type="ORF">Athai_05150</name>
</gene>
<name>A0A7R7DJS6_9ACTN</name>
<sequence>MSFSYGQMMAPGKRDPMRKPYQPLRITPGWVIGMVLVALAGGDVLWRMLQVVQVRLPYGMTDALILAVAFGYRVAVAVHGPPEPFPAAGAAPTTELSDRPFAAVRRWEDRLAWTHGDPVSFDRTVRERLAALVDERLRIDHGTDLSGAGPGGTTRVRALLGDPLWTLLTEPTEQAPSRAQLTESVRTMERLFAQDGGNR</sequence>
<evidence type="ECO:0000256" key="1">
    <source>
        <dbReference type="SAM" id="Phobius"/>
    </source>
</evidence>
<dbReference type="AlphaFoldDB" id="A0A7R7DJS6"/>
<dbReference type="KEGG" id="atl:Athai_05150"/>
<organism evidence="2 3">
    <name type="scientific">Actinocatenispora thailandica</name>
    <dbReference type="NCBI Taxonomy" id="227318"/>
    <lineage>
        <taxon>Bacteria</taxon>
        <taxon>Bacillati</taxon>
        <taxon>Actinomycetota</taxon>
        <taxon>Actinomycetes</taxon>
        <taxon>Micromonosporales</taxon>
        <taxon>Micromonosporaceae</taxon>
        <taxon>Actinocatenispora</taxon>
    </lineage>
</organism>
<dbReference type="EMBL" id="AP023355">
    <property type="protein sequence ID" value="BCJ33012.1"/>
    <property type="molecule type" value="Genomic_DNA"/>
</dbReference>
<keyword evidence="1" id="KW-0812">Transmembrane</keyword>
<dbReference type="RefSeq" id="WP_203959973.1">
    <property type="nucleotide sequence ID" value="NZ_AP023355.1"/>
</dbReference>
<protein>
    <submittedName>
        <fullName evidence="2">Uncharacterized protein</fullName>
    </submittedName>
</protein>
<keyword evidence="3" id="KW-1185">Reference proteome</keyword>
<keyword evidence="1" id="KW-1133">Transmembrane helix</keyword>
<reference evidence="2 3" key="1">
    <citation type="submission" date="2020-08" db="EMBL/GenBank/DDBJ databases">
        <title>Whole genome shotgun sequence of Actinocatenispora thailandica NBRC 105041.</title>
        <authorList>
            <person name="Komaki H."/>
            <person name="Tamura T."/>
        </authorList>
    </citation>
    <scope>NUCLEOTIDE SEQUENCE [LARGE SCALE GENOMIC DNA]</scope>
    <source>
        <strain evidence="2 3">NBRC 105041</strain>
    </source>
</reference>
<keyword evidence="1" id="KW-0472">Membrane</keyword>
<evidence type="ECO:0000313" key="3">
    <source>
        <dbReference type="Proteomes" id="UP000611640"/>
    </source>
</evidence>
<proteinExistence type="predicted"/>